<protein>
    <submittedName>
        <fullName evidence="2">Uncharacterized protein</fullName>
    </submittedName>
</protein>
<dbReference type="AlphaFoldDB" id="A0A8T0RWH7"/>
<gene>
    <name evidence="2" type="ORF">PVAP13_5NG155781</name>
</gene>
<comment type="caution">
    <text evidence="2">The sequence shown here is derived from an EMBL/GenBank/DDBJ whole genome shotgun (WGS) entry which is preliminary data.</text>
</comment>
<reference evidence="2" key="1">
    <citation type="submission" date="2020-05" db="EMBL/GenBank/DDBJ databases">
        <title>WGS assembly of Panicum virgatum.</title>
        <authorList>
            <person name="Lovell J.T."/>
            <person name="Jenkins J."/>
            <person name="Shu S."/>
            <person name="Juenger T.E."/>
            <person name="Schmutz J."/>
        </authorList>
    </citation>
    <scope>NUCLEOTIDE SEQUENCE</scope>
    <source>
        <strain evidence="2">AP13</strain>
    </source>
</reference>
<evidence type="ECO:0000313" key="2">
    <source>
        <dbReference type="EMBL" id="KAG2589425.1"/>
    </source>
</evidence>
<evidence type="ECO:0000256" key="1">
    <source>
        <dbReference type="SAM" id="MobiDB-lite"/>
    </source>
</evidence>
<name>A0A8T0RWH7_PANVG</name>
<organism evidence="2 3">
    <name type="scientific">Panicum virgatum</name>
    <name type="common">Blackwell switchgrass</name>
    <dbReference type="NCBI Taxonomy" id="38727"/>
    <lineage>
        <taxon>Eukaryota</taxon>
        <taxon>Viridiplantae</taxon>
        <taxon>Streptophyta</taxon>
        <taxon>Embryophyta</taxon>
        <taxon>Tracheophyta</taxon>
        <taxon>Spermatophyta</taxon>
        <taxon>Magnoliopsida</taxon>
        <taxon>Liliopsida</taxon>
        <taxon>Poales</taxon>
        <taxon>Poaceae</taxon>
        <taxon>PACMAD clade</taxon>
        <taxon>Panicoideae</taxon>
        <taxon>Panicodae</taxon>
        <taxon>Paniceae</taxon>
        <taxon>Panicinae</taxon>
        <taxon>Panicum</taxon>
        <taxon>Panicum sect. Hiantes</taxon>
    </lineage>
</organism>
<sequence>MDAPQEARSGGAPKLARRWWQLLGVAGWGFPKAVHMGPILISPLHPFLSLSPLLSPPVLPHLSSRQWRQATAARAPPLPGGEPSRGGRRRGKAALRIRRGGGSELRRSRRRRGTVAGRCCGDGAVRWRAGGATEAVARRGGGGGEARRCDGGVVARWRRWRGAAEVLARPHRRARQLQRRVAEHGQCLGHRLHVALLDVQLHEWRGPHGSQAGDRSGGVPFLCDGGASLHGNPRPASNIRSLGGGAPGELGVAVATASLAAHDVTLRRRTHCSARRRALQPCLAAAFRRRAHCSARRRARYSARRRAPPPRLAATAAALCPVVHPVPLDMVGPAPDTTSADRGLPVPR</sequence>
<dbReference type="Proteomes" id="UP000823388">
    <property type="component" value="Chromosome 5N"/>
</dbReference>
<accession>A0A8T0RWH7</accession>
<evidence type="ECO:0000313" key="3">
    <source>
        <dbReference type="Proteomes" id="UP000823388"/>
    </source>
</evidence>
<feature type="region of interest" description="Disordered" evidence="1">
    <location>
        <begin position="65"/>
        <end position="94"/>
    </location>
</feature>
<keyword evidence="3" id="KW-1185">Reference proteome</keyword>
<proteinExistence type="predicted"/>
<dbReference type="EMBL" id="CM029046">
    <property type="protein sequence ID" value="KAG2589425.1"/>
    <property type="molecule type" value="Genomic_DNA"/>
</dbReference>